<dbReference type="InParanoid" id="A0A2R5FZP6"/>
<dbReference type="PANTHER" id="PTHR21711">
    <property type="entry name" value="MITOCHONDRIAL INNER MEMBRANE PROTEASE"/>
    <property type="match status" value="1"/>
</dbReference>
<evidence type="ECO:0000256" key="2">
    <source>
        <dbReference type="ARBA" id="ARBA00022670"/>
    </source>
</evidence>
<keyword evidence="2 6" id="KW-0645">Protease</keyword>
<dbReference type="OrthoDB" id="285308at2759"/>
<dbReference type="GO" id="GO:0005739">
    <property type="term" value="C:mitochondrion"/>
    <property type="evidence" value="ECO:0007669"/>
    <property type="project" value="GOC"/>
</dbReference>
<comment type="similarity">
    <text evidence="1 6">Belongs to the peptidase M76 family.</text>
</comment>
<name>A0A2R5FZP6_9STRA</name>
<evidence type="ECO:0000313" key="8">
    <source>
        <dbReference type="Proteomes" id="UP000241890"/>
    </source>
</evidence>
<organism evidence="7 8">
    <name type="scientific">Hondaea fermentalgiana</name>
    <dbReference type="NCBI Taxonomy" id="2315210"/>
    <lineage>
        <taxon>Eukaryota</taxon>
        <taxon>Sar</taxon>
        <taxon>Stramenopiles</taxon>
        <taxon>Bigyra</taxon>
        <taxon>Labyrinthulomycetes</taxon>
        <taxon>Thraustochytrida</taxon>
        <taxon>Thraustochytriidae</taxon>
        <taxon>Hondaea</taxon>
    </lineage>
</organism>
<dbReference type="EMBL" id="BEYU01000005">
    <property type="protein sequence ID" value="GBG24210.1"/>
    <property type="molecule type" value="Genomic_DNA"/>
</dbReference>
<comment type="caution">
    <text evidence="7">The sequence shown here is derived from an EMBL/GenBank/DDBJ whole genome shotgun (WGS) entry which is preliminary data.</text>
</comment>
<proteinExistence type="inferred from homology"/>
<keyword evidence="3 6" id="KW-0479">Metal-binding</keyword>
<dbReference type="AlphaFoldDB" id="A0A2R5FZP6"/>
<reference evidence="7 8" key="1">
    <citation type="submission" date="2017-12" db="EMBL/GenBank/DDBJ databases">
        <title>Sequencing, de novo assembly and annotation of complete genome of a new Thraustochytrid species, strain FCC1311.</title>
        <authorList>
            <person name="Sedici K."/>
            <person name="Godart F."/>
            <person name="Aiese Cigliano R."/>
            <person name="Sanseverino W."/>
            <person name="Barakat M."/>
            <person name="Ortet P."/>
            <person name="Marechal E."/>
            <person name="Cagnac O."/>
            <person name="Amato A."/>
        </authorList>
    </citation>
    <scope>NUCLEOTIDE SEQUENCE [LARGE SCALE GENOMIC DNA]</scope>
</reference>
<dbReference type="GO" id="GO:0034982">
    <property type="term" value="P:mitochondrial protein processing"/>
    <property type="evidence" value="ECO:0007669"/>
    <property type="project" value="TreeGrafter"/>
</dbReference>
<evidence type="ECO:0000256" key="4">
    <source>
        <dbReference type="ARBA" id="ARBA00022801"/>
    </source>
</evidence>
<keyword evidence="5 6" id="KW-0482">Metalloprotease</keyword>
<dbReference type="Pfam" id="PF09768">
    <property type="entry name" value="Peptidase_M76"/>
    <property type="match status" value="1"/>
</dbReference>
<keyword evidence="8" id="KW-1185">Reference proteome</keyword>
<protein>
    <recommendedName>
        <fullName evidence="6">Mitochondrial inner membrane protease ATP23</fullName>
        <ecNumber evidence="6">3.4.24.-</ecNumber>
    </recommendedName>
</protein>
<evidence type="ECO:0000256" key="3">
    <source>
        <dbReference type="ARBA" id="ARBA00022723"/>
    </source>
</evidence>
<evidence type="ECO:0000256" key="1">
    <source>
        <dbReference type="ARBA" id="ARBA00009915"/>
    </source>
</evidence>
<evidence type="ECO:0000256" key="6">
    <source>
        <dbReference type="RuleBase" id="RU364057"/>
    </source>
</evidence>
<dbReference type="GO" id="GO:0046872">
    <property type="term" value="F:metal ion binding"/>
    <property type="evidence" value="ECO:0007669"/>
    <property type="project" value="UniProtKB-KW"/>
</dbReference>
<keyword evidence="4 6" id="KW-0378">Hydrolase</keyword>
<gene>
    <name evidence="7" type="ORF">FCC1311_004282</name>
</gene>
<dbReference type="PANTHER" id="PTHR21711:SF0">
    <property type="entry name" value="MITOCHONDRIAL INNER MEMBRANE PROTEASE ATP23 HOMOLOG"/>
    <property type="match status" value="1"/>
</dbReference>
<evidence type="ECO:0000256" key="5">
    <source>
        <dbReference type="ARBA" id="ARBA00023049"/>
    </source>
</evidence>
<dbReference type="EC" id="3.4.24.-" evidence="6"/>
<dbReference type="GO" id="GO:0004222">
    <property type="term" value="F:metalloendopeptidase activity"/>
    <property type="evidence" value="ECO:0007669"/>
    <property type="project" value="InterPro"/>
</dbReference>
<dbReference type="InterPro" id="IPR019165">
    <property type="entry name" value="Peptidase_M76_ATP23"/>
</dbReference>
<dbReference type="Proteomes" id="UP000241890">
    <property type="component" value="Unassembled WGS sequence"/>
</dbReference>
<evidence type="ECO:0000313" key="7">
    <source>
        <dbReference type="EMBL" id="GBG24210.1"/>
    </source>
</evidence>
<dbReference type="GO" id="GO:0033615">
    <property type="term" value="P:mitochondrial proton-transporting ATP synthase complex assembly"/>
    <property type="evidence" value="ECO:0007669"/>
    <property type="project" value="TreeGrafter"/>
</dbReference>
<accession>A0A2R5FZP6</accession>
<sequence>MYAHSTCLRYFAAPNLKDLTSEEQPRIVMCANELRSRGEVREALRHELVHAFDHCVSRRDLAEPNGLACSEIRAAREAECRDNFHNILGELFCKAFVGADAFADKQDNMICKQLKESCARQVATTSVRAVFPAEGYTCIKTQFDKCYNDLAPFGQNDEHSSREGPKPTAP</sequence>